<feature type="transmembrane region" description="Helical" evidence="15">
    <location>
        <begin position="95"/>
        <end position="117"/>
    </location>
</feature>
<feature type="transmembrane region" description="Helical" evidence="15">
    <location>
        <begin position="235"/>
        <end position="254"/>
    </location>
</feature>
<evidence type="ECO:0000256" key="3">
    <source>
        <dbReference type="ARBA" id="ARBA00022475"/>
    </source>
</evidence>
<evidence type="ECO:0000256" key="11">
    <source>
        <dbReference type="ARBA" id="ARBA00023136"/>
    </source>
</evidence>
<evidence type="ECO:0000256" key="1">
    <source>
        <dbReference type="ARBA" id="ARBA00004651"/>
    </source>
</evidence>
<reference evidence="19" key="2">
    <citation type="submission" date="2023-03" db="EMBL/GenBank/DDBJ databases">
        <authorList>
            <consortium name="Wellcome Sanger Institute Data Sharing"/>
        </authorList>
    </citation>
    <scope>NUCLEOTIDE SEQUENCE [LARGE SCALE GENOMIC DNA]</scope>
</reference>
<feature type="region of interest" description="Disordered" evidence="14">
    <location>
        <begin position="379"/>
        <end position="402"/>
    </location>
</feature>
<keyword evidence="9 15" id="KW-1133">Transmembrane helix</keyword>
<dbReference type="FunFam" id="1.20.120.350:FF:000017">
    <property type="entry name" value="potassium voltage-gated channel subfamily KQT member 1"/>
    <property type="match status" value="1"/>
</dbReference>
<feature type="compositionally biased region" description="Basic and acidic residues" evidence="14">
    <location>
        <begin position="516"/>
        <end position="530"/>
    </location>
</feature>
<feature type="region of interest" description="Disordered" evidence="14">
    <location>
        <begin position="33"/>
        <end position="67"/>
    </location>
</feature>
<feature type="compositionally biased region" description="Basic and acidic residues" evidence="14">
    <location>
        <begin position="640"/>
        <end position="658"/>
    </location>
</feature>
<comment type="subcellular location">
    <subcellularLocation>
        <location evidence="1">Cell membrane</location>
        <topology evidence="1">Multi-pass membrane protein</topology>
    </subcellularLocation>
</comment>
<reference evidence="18 19" key="1">
    <citation type="submission" date="2018-05" db="EMBL/GenBank/DDBJ databases">
        <authorList>
            <person name="Datahose"/>
        </authorList>
    </citation>
    <scope>NUCLEOTIDE SEQUENCE</scope>
</reference>
<evidence type="ECO:0000256" key="2">
    <source>
        <dbReference type="ARBA" id="ARBA00022448"/>
    </source>
</evidence>
<evidence type="ECO:0000313" key="19">
    <source>
        <dbReference type="Proteomes" id="UP000265100"/>
    </source>
</evidence>
<accession>A0A3P8QDG6</accession>
<dbReference type="Pfam" id="PF03520">
    <property type="entry name" value="KCNQ_channel"/>
    <property type="match status" value="1"/>
</dbReference>
<dbReference type="Pfam" id="PF00520">
    <property type="entry name" value="Ion_trans"/>
    <property type="match status" value="1"/>
</dbReference>
<feature type="transmembrane region" description="Helical" evidence="15">
    <location>
        <begin position="170"/>
        <end position="195"/>
    </location>
</feature>
<feature type="region of interest" description="Disordered" evidence="14">
    <location>
        <begin position="511"/>
        <end position="534"/>
    </location>
</feature>
<dbReference type="SUPFAM" id="SSF81324">
    <property type="entry name" value="Voltage-gated potassium channels"/>
    <property type="match status" value="1"/>
</dbReference>
<keyword evidence="11 15" id="KW-0472">Membrane</keyword>
<dbReference type="Ensembl" id="ENSACLT00000027792.2">
    <property type="protein sequence ID" value="ENSACLP00000027157.2"/>
    <property type="gene ID" value="ENSACLG00000018427.2"/>
</dbReference>
<keyword evidence="5 15" id="KW-0812">Transmembrane</keyword>
<dbReference type="PANTHER" id="PTHR47735:SF7">
    <property type="entry name" value="POTASSIUM VOLTAGE-GATED CHANNEL SUBFAMILY KQT MEMBER 4"/>
    <property type="match status" value="1"/>
</dbReference>
<feature type="domain" description="Potassium channel voltage dependent KCNQ C-terminal" evidence="17">
    <location>
        <begin position="387"/>
        <end position="572"/>
    </location>
</feature>
<keyword evidence="8" id="KW-0630">Potassium</keyword>
<feature type="domain" description="Ion transport" evidence="16">
    <location>
        <begin position="96"/>
        <end position="324"/>
    </location>
</feature>
<evidence type="ECO:0000313" key="18">
    <source>
        <dbReference type="Ensembl" id="ENSACLP00000027157.2"/>
    </source>
</evidence>
<dbReference type="InterPro" id="IPR003937">
    <property type="entry name" value="K_chnl_volt-dep_KCNQ"/>
</dbReference>
<comment type="catalytic activity">
    <reaction evidence="13">
        <text>K(+)(in) = K(+)(out)</text>
        <dbReference type="Rhea" id="RHEA:29463"/>
        <dbReference type="ChEBI" id="CHEBI:29103"/>
    </reaction>
</comment>
<dbReference type="STRING" id="8154.ENSACLP00000027157"/>
<dbReference type="AlphaFoldDB" id="A0A3P8QDG6"/>
<keyword evidence="4" id="KW-0633">Potassium transport</keyword>
<gene>
    <name evidence="18" type="primary">KCNQ4</name>
</gene>
<dbReference type="InterPro" id="IPR013821">
    <property type="entry name" value="K_chnl_volt-dep_KCNQ_C"/>
</dbReference>
<evidence type="ECO:0000259" key="16">
    <source>
        <dbReference type="Pfam" id="PF00520"/>
    </source>
</evidence>
<keyword evidence="19" id="KW-1185">Reference proteome</keyword>
<dbReference type="GO" id="GO:0008076">
    <property type="term" value="C:voltage-gated potassium channel complex"/>
    <property type="evidence" value="ECO:0007669"/>
    <property type="project" value="TreeGrafter"/>
</dbReference>
<keyword evidence="12" id="KW-0407">Ion channel</keyword>
<dbReference type="Proteomes" id="UP000265100">
    <property type="component" value="Chromosome 22"/>
</dbReference>
<evidence type="ECO:0000256" key="13">
    <source>
        <dbReference type="ARBA" id="ARBA00034430"/>
    </source>
</evidence>
<keyword evidence="10" id="KW-0406">Ion transport</keyword>
<evidence type="ECO:0000256" key="5">
    <source>
        <dbReference type="ARBA" id="ARBA00022692"/>
    </source>
</evidence>
<evidence type="ECO:0000256" key="4">
    <source>
        <dbReference type="ARBA" id="ARBA00022538"/>
    </source>
</evidence>
<dbReference type="PANTHER" id="PTHR47735">
    <property type="entry name" value="POTASSIUM VOLTAGE-GATED CHANNEL SUBFAMILY KQT MEMBER 4"/>
    <property type="match status" value="1"/>
</dbReference>
<feature type="region of interest" description="Disordered" evidence="14">
    <location>
        <begin position="611"/>
        <end position="658"/>
    </location>
</feature>
<dbReference type="InterPro" id="IPR003947">
    <property type="entry name" value="K_chnl_volt-dep_KCNQ2"/>
</dbReference>
<reference evidence="18" key="4">
    <citation type="submission" date="2025-09" db="UniProtKB">
        <authorList>
            <consortium name="Ensembl"/>
        </authorList>
    </citation>
    <scope>IDENTIFICATION</scope>
</reference>
<dbReference type="InterPro" id="IPR005821">
    <property type="entry name" value="Ion_trans_dom"/>
</dbReference>
<reference evidence="18" key="3">
    <citation type="submission" date="2025-08" db="UniProtKB">
        <authorList>
            <consortium name="Ensembl"/>
        </authorList>
    </citation>
    <scope>IDENTIFICATION</scope>
</reference>
<keyword evidence="3" id="KW-1003">Cell membrane</keyword>
<evidence type="ECO:0000256" key="12">
    <source>
        <dbReference type="ARBA" id="ARBA00023303"/>
    </source>
</evidence>
<evidence type="ECO:0000256" key="8">
    <source>
        <dbReference type="ARBA" id="ARBA00022958"/>
    </source>
</evidence>
<dbReference type="PRINTS" id="PR01461">
    <property type="entry name" value="KCNQ2CHANNEL"/>
</dbReference>
<feature type="compositionally biased region" description="Polar residues" evidence="14">
    <location>
        <begin position="379"/>
        <end position="392"/>
    </location>
</feature>
<dbReference type="Bgee" id="ENSACLG00000018427">
    <property type="expression patterns" value="Expressed in spleen and 5 other cell types or tissues"/>
</dbReference>
<keyword evidence="7" id="KW-0851">Voltage-gated channel</keyword>
<organism evidence="18 19">
    <name type="scientific">Astatotilapia calliptera</name>
    <name type="common">Eastern happy</name>
    <name type="synonym">Chromis callipterus</name>
    <dbReference type="NCBI Taxonomy" id="8154"/>
    <lineage>
        <taxon>Eukaryota</taxon>
        <taxon>Metazoa</taxon>
        <taxon>Chordata</taxon>
        <taxon>Craniata</taxon>
        <taxon>Vertebrata</taxon>
        <taxon>Euteleostomi</taxon>
        <taxon>Actinopterygii</taxon>
        <taxon>Neopterygii</taxon>
        <taxon>Teleostei</taxon>
        <taxon>Neoteleostei</taxon>
        <taxon>Acanthomorphata</taxon>
        <taxon>Ovalentaria</taxon>
        <taxon>Cichlomorphae</taxon>
        <taxon>Cichliformes</taxon>
        <taxon>Cichlidae</taxon>
        <taxon>African cichlids</taxon>
        <taxon>Pseudocrenilabrinae</taxon>
        <taxon>Haplochromini</taxon>
        <taxon>Astatotilapia</taxon>
    </lineage>
</organism>
<protein>
    <recommendedName>
        <fullName evidence="20">Potassium voltage-gated channel subfamily Q member 4</fullName>
    </recommendedName>
</protein>
<keyword evidence="6" id="KW-0631">Potassium channel</keyword>
<dbReference type="PRINTS" id="PR00169">
    <property type="entry name" value="KCHANNEL"/>
</dbReference>
<evidence type="ECO:0000256" key="10">
    <source>
        <dbReference type="ARBA" id="ARBA00023065"/>
    </source>
</evidence>
<keyword evidence="2" id="KW-0813">Transport</keyword>
<dbReference type="OMA" id="YATCLHM"/>
<feature type="transmembrane region" description="Helical" evidence="15">
    <location>
        <begin position="295"/>
        <end position="320"/>
    </location>
</feature>
<dbReference type="FunFam" id="1.10.287.70:FF:000016">
    <property type="entry name" value="Putative potassium voltage-gated channel subfamily KQT member 2"/>
    <property type="match status" value="1"/>
</dbReference>
<evidence type="ECO:0008006" key="20">
    <source>
        <dbReference type="Google" id="ProtNLM"/>
    </source>
</evidence>
<feature type="transmembrane region" description="Helical" evidence="15">
    <location>
        <begin position="129"/>
        <end position="149"/>
    </location>
</feature>
<dbReference type="PRINTS" id="PR01459">
    <property type="entry name" value="KCNQCHANNEL"/>
</dbReference>
<dbReference type="GeneTree" id="ENSGT00940000159209"/>
<feature type="compositionally biased region" description="Basic and acidic residues" evidence="14">
    <location>
        <begin position="36"/>
        <end position="47"/>
    </location>
</feature>
<dbReference type="Gene3D" id="6.10.140.1910">
    <property type="match status" value="2"/>
</dbReference>
<evidence type="ECO:0000256" key="14">
    <source>
        <dbReference type="SAM" id="MobiDB-lite"/>
    </source>
</evidence>
<dbReference type="Gene3D" id="1.10.287.70">
    <property type="match status" value="1"/>
</dbReference>
<sequence length="658" mass="73982">MLGSPSNNGGIRMLAPPAPNDERRVEFVALTAVQTERSEPSTPERGHPSHRTGLLGTPLPGPPGPRANMSASSKRYRKLQNCLYNVLERPRGWAFIYHAFIFLLVFSCLVLSVFSTIPEHQKAANQGLFILEFVMIVVFGLEYFIRVWAAGCCCRYRGWKGRLKFARKPFCVIDFIVFVASLGVIAAGTQGNIFATSALRSMRFLQILRMVRMDRRGGTWKLLGSVVYAHSKELITAWYIGFLVLIFASFLVYLAEKDINSDFNTYADSLWWGTITLTTIGYGDKTPHTWQGRLLAAGFALLGVSFFALPAGILGSGFALKVQEQHRQKHFEKRRMPAANLIQVTATARVSKAVSFTLKQETTQAANFRCFYRFASPLSPSSGVRRSPSQENVPEATSPGKVQKSWSFNDRTRFRTSLRLKPRPPVDEGLGEDSVEDKPYCDVTMEEVIPAVKTLIRAVRILKFLVAKRKFKETLRPYDVKDVIEQYSAGHLDMLGRIKSLQTRVDQIIGRGAVQPDKKTRPEKGEKTQPELDSLDELSMMGRVVKVEKQVQSIENKLDLLLNFYSQCLKKGSSNFTLSSLLDPDLTSDYHSPTDQRDLFPSANTLNISQSESARGQQMAPPDREPQPKLLTAHTSEPTTVHEDGDEERTRERLILDY</sequence>
<evidence type="ECO:0000256" key="15">
    <source>
        <dbReference type="SAM" id="Phobius"/>
    </source>
</evidence>
<evidence type="ECO:0000256" key="7">
    <source>
        <dbReference type="ARBA" id="ARBA00022882"/>
    </source>
</evidence>
<evidence type="ECO:0000259" key="17">
    <source>
        <dbReference type="Pfam" id="PF03520"/>
    </source>
</evidence>
<name>A0A3P8QDG6_ASTCA</name>
<evidence type="ECO:0000256" key="9">
    <source>
        <dbReference type="ARBA" id="ARBA00022989"/>
    </source>
</evidence>
<evidence type="ECO:0000256" key="6">
    <source>
        <dbReference type="ARBA" id="ARBA00022826"/>
    </source>
</evidence>
<proteinExistence type="predicted"/>
<dbReference type="GO" id="GO:0005249">
    <property type="term" value="F:voltage-gated potassium channel activity"/>
    <property type="evidence" value="ECO:0007669"/>
    <property type="project" value="InterPro"/>
</dbReference>